<evidence type="ECO:0000313" key="8">
    <source>
        <dbReference type="EMBL" id="MDI3235374.1"/>
    </source>
</evidence>
<feature type="transmembrane region" description="Helical" evidence="6">
    <location>
        <begin position="156"/>
        <end position="175"/>
    </location>
</feature>
<dbReference type="InterPro" id="IPR052528">
    <property type="entry name" value="Sugar_transport-like"/>
</dbReference>
<accession>A0ABT6R342</accession>
<dbReference type="Proteomes" id="UP001243286">
    <property type="component" value="Unassembled WGS sequence"/>
</dbReference>
<gene>
    <name evidence="8" type="ORF">QK289_10170</name>
</gene>
<protein>
    <submittedName>
        <fullName evidence="8">MFS transporter</fullName>
    </submittedName>
</protein>
<evidence type="ECO:0000256" key="4">
    <source>
        <dbReference type="ARBA" id="ARBA00022989"/>
    </source>
</evidence>
<evidence type="ECO:0000256" key="2">
    <source>
        <dbReference type="ARBA" id="ARBA00022448"/>
    </source>
</evidence>
<evidence type="ECO:0000259" key="7">
    <source>
        <dbReference type="PROSITE" id="PS50850"/>
    </source>
</evidence>
<dbReference type="Pfam" id="PF07690">
    <property type="entry name" value="MFS_1"/>
    <property type="match status" value="1"/>
</dbReference>
<dbReference type="SUPFAM" id="SSF103473">
    <property type="entry name" value="MFS general substrate transporter"/>
    <property type="match status" value="1"/>
</dbReference>
<comment type="caution">
    <text evidence="8">The sequence shown here is derived from an EMBL/GenBank/DDBJ whole genome shotgun (WGS) entry which is preliminary data.</text>
</comment>
<keyword evidence="3 6" id="KW-0812">Transmembrane</keyword>
<dbReference type="InterPro" id="IPR011701">
    <property type="entry name" value="MFS"/>
</dbReference>
<evidence type="ECO:0000313" key="9">
    <source>
        <dbReference type="Proteomes" id="UP001243286"/>
    </source>
</evidence>
<keyword evidence="2" id="KW-0813">Transport</keyword>
<keyword evidence="9" id="KW-1185">Reference proteome</keyword>
<evidence type="ECO:0000256" key="3">
    <source>
        <dbReference type="ARBA" id="ARBA00022692"/>
    </source>
</evidence>
<feature type="transmembrane region" description="Helical" evidence="6">
    <location>
        <begin position="39"/>
        <end position="56"/>
    </location>
</feature>
<feature type="transmembrane region" description="Helical" evidence="6">
    <location>
        <begin position="131"/>
        <end position="150"/>
    </location>
</feature>
<organism evidence="8 9">
    <name type="scientific">Exiguobacterium antarcticum</name>
    <dbReference type="NCBI Taxonomy" id="132920"/>
    <lineage>
        <taxon>Bacteria</taxon>
        <taxon>Bacillati</taxon>
        <taxon>Bacillota</taxon>
        <taxon>Bacilli</taxon>
        <taxon>Bacillales</taxon>
        <taxon>Bacillales Family XII. Incertae Sedis</taxon>
        <taxon>Exiguobacterium</taxon>
    </lineage>
</organism>
<feature type="domain" description="Major facilitator superfamily (MFS) profile" evidence="7">
    <location>
        <begin position="1"/>
        <end position="198"/>
    </location>
</feature>
<dbReference type="EMBL" id="JASBQV010000014">
    <property type="protein sequence ID" value="MDI3235374.1"/>
    <property type="molecule type" value="Genomic_DNA"/>
</dbReference>
<evidence type="ECO:0000256" key="5">
    <source>
        <dbReference type="ARBA" id="ARBA00023136"/>
    </source>
</evidence>
<feature type="transmembrane region" description="Helical" evidence="6">
    <location>
        <begin position="76"/>
        <end position="105"/>
    </location>
</feature>
<dbReference type="PROSITE" id="PS50850">
    <property type="entry name" value="MFS"/>
    <property type="match status" value="1"/>
</dbReference>
<dbReference type="PANTHER" id="PTHR23526">
    <property type="entry name" value="INTEGRAL MEMBRANE TRANSPORT PROTEIN-RELATED"/>
    <property type="match status" value="1"/>
</dbReference>
<keyword evidence="4 6" id="KW-1133">Transmembrane helix</keyword>
<evidence type="ECO:0000256" key="1">
    <source>
        <dbReference type="ARBA" id="ARBA00004651"/>
    </source>
</evidence>
<reference evidence="8 9" key="1">
    <citation type="submission" date="2023-04" db="EMBL/GenBank/DDBJ databases">
        <title>Antarctic isolates genomes.</title>
        <authorList>
            <person name="Dimov S.G."/>
        </authorList>
    </citation>
    <scope>NUCLEOTIDE SEQUENCE [LARGE SCALE GENOMIC DNA]</scope>
    <source>
        <strain evidence="8 9">AL19</strain>
    </source>
</reference>
<proteinExistence type="predicted"/>
<evidence type="ECO:0000256" key="6">
    <source>
        <dbReference type="SAM" id="Phobius"/>
    </source>
</evidence>
<name>A0ABT6R342_9BACL</name>
<dbReference type="InterPro" id="IPR036259">
    <property type="entry name" value="MFS_trans_sf"/>
</dbReference>
<comment type="subcellular location">
    <subcellularLocation>
        <location evidence="1">Cell membrane</location>
        <topology evidence="1">Multi-pass membrane protein</topology>
    </subcellularLocation>
</comment>
<sequence>MNYSLFVRIQSMILMSSSIIFPFYLLLVRQIGDSYAQFGLAYGLFTLTSAFAYLGIGRLSDWFGDRSLLVTHTFGMALVLLCVPIVTSISHVYLIQIIMGILGALQKNTEKTILARQELALTTIGRTIGRYHFKTSLWSALGIIAAGYLIDFLTIGSLFYIISAVYFYVTVRLLWDRPRSGKKHAEDSSSGVEAGIKK</sequence>
<keyword evidence="5 6" id="KW-0472">Membrane</keyword>
<feature type="transmembrane region" description="Helical" evidence="6">
    <location>
        <begin position="6"/>
        <end position="27"/>
    </location>
</feature>
<dbReference type="PANTHER" id="PTHR23526:SF2">
    <property type="entry name" value="MAJOR FACILITATOR SUPERFAMILY (MFS) PROFILE DOMAIN-CONTAINING PROTEIN"/>
    <property type="match status" value="1"/>
</dbReference>
<dbReference type="Gene3D" id="1.20.1250.20">
    <property type="entry name" value="MFS general substrate transporter like domains"/>
    <property type="match status" value="1"/>
</dbReference>
<dbReference type="RefSeq" id="WP_014969946.1">
    <property type="nucleotide sequence ID" value="NZ_JANJYY010000086.1"/>
</dbReference>
<dbReference type="InterPro" id="IPR020846">
    <property type="entry name" value="MFS_dom"/>
</dbReference>